<dbReference type="InterPro" id="IPR018060">
    <property type="entry name" value="HTH_AraC"/>
</dbReference>
<dbReference type="RefSeq" id="WP_129254955.1">
    <property type="nucleotide sequence ID" value="NZ_SAXA01000011.1"/>
</dbReference>
<dbReference type="GO" id="GO:0043565">
    <property type="term" value="F:sequence-specific DNA binding"/>
    <property type="evidence" value="ECO:0007669"/>
    <property type="project" value="InterPro"/>
</dbReference>
<dbReference type="EMBL" id="SAXA01000011">
    <property type="protein sequence ID" value="RXQ91503.1"/>
    <property type="molecule type" value="Genomic_DNA"/>
</dbReference>
<gene>
    <name evidence="6" type="ORF">EO244_12190</name>
</gene>
<dbReference type="AlphaFoldDB" id="A0A4Q1JJP9"/>
<dbReference type="PROSITE" id="PS01124">
    <property type="entry name" value="HTH_ARAC_FAMILY_2"/>
    <property type="match status" value="1"/>
</dbReference>
<dbReference type="Gene3D" id="1.10.10.60">
    <property type="entry name" value="Homeodomain-like"/>
    <property type="match status" value="1"/>
</dbReference>
<keyword evidence="1" id="KW-0805">Transcription regulation</keyword>
<protein>
    <submittedName>
        <fullName evidence="6">AraC family transcriptional regulator</fullName>
    </submittedName>
</protein>
<name>A0A4Q1JJP9_9BACT</name>
<dbReference type="OrthoDB" id="952277at2"/>
<sequence>MKLHIKNMVCPRCITTVQNIFNGLKVEIKSVQLGEVDTSVDISESQKLQLEQELLKNGFEILKDNNAKLISEIKSLIVNQIHYSRESLKVNFSTLLSEKLNHEYTSLSKLFSSVEGITIERYILKQKIEKVKELLFYNELTLSEIAFQLDYSSSAHLSSQFKKETGMTPSEFKKMRKPGHQSLASL</sequence>
<evidence type="ECO:0000256" key="1">
    <source>
        <dbReference type="ARBA" id="ARBA00023015"/>
    </source>
</evidence>
<dbReference type="Pfam" id="PF12833">
    <property type="entry name" value="HTH_18"/>
    <property type="match status" value="1"/>
</dbReference>
<reference evidence="6 7" key="1">
    <citation type="submission" date="2019-01" db="EMBL/GenBank/DDBJ databases">
        <title>Ancylomarina salipaludis sp. nov., isolated from a salt marsh.</title>
        <authorList>
            <person name="Yoon J.-H."/>
        </authorList>
    </citation>
    <scope>NUCLEOTIDE SEQUENCE [LARGE SCALE GENOMIC DNA]</scope>
    <source>
        <strain evidence="6 7">SHSM-M15</strain>
    </source>
</reference>
<keyword evidence="2" id="KW-0238">DNA-binding</keyword>
<dbReference type="SMART" id="SM00342">
    <property type="entry name" value="HTH_ARAC"/>
    <property type="match status" value="1"/>
</dbReference>
<dbReference type="SUPFAM" id="SSF46689">
    <property type="entry name" value="Homeodomain-like"/>
    <property type="match status" value="1"/>
</dbReference>
<dbReference type="PANTHER" id="PTHR43280:SF28">
    <property type="entry name" value="HTH-TYPE TRANSCRIPTIONAL ACTIVATOR RHAS"/>
    <property type="match status" value="1"/>
</dbReference>
<dbReference type="Proteomes" id="UP000289703">
    <property type="component" value="Unassembled WGS sequence"/>
</dbReference>
<evidence type="ECO:0000256" key="4">
    <source>
        <dbReference type="SAM" id="MobiDB-lite"/>
    </source>
</evidence>
<feature type="domain" description="HTH araC/xylS-type" evidence="5">
    <location>
        <begin position="96"/>
        <end position="175"/>
    </location>
</feature>
<proteinExistence type="predicted"/>
<evidence type="ECO:0000313" key="6">
    <source>
        <dbReference type="EMBL" id="RXQ91503.1"/>
    </source>
</evidence>
<accession>A0A4Q1JJP9</accession>
<evidence type="ECO:0000259" key="5">
    <source>
        <dbReference type="PROSITE" id="PS01124"/>
    </source>
</evidence>
<evidence type="ECO:0000313" key="7">
    <source>
        <dbReference type="Proteomes" id="UP000289703"/>
    </source>
</evidence>
<dbReference type="PANTHER" id="PTHR43280">
    <property type="entry name" value="ARAC-FAMILY TRANSCRIPTIONAL REGULATOR"/>
    <property type="match status" value="1"/>
</dbReference>
<keyword evidence="7" id="KW-1185">Reference proteome</keyword>
<dbReference type="InterPro" id="IPR009057">
    <property type="entry name" value="Homeodomain-like_sf"/>
</dbReference>
<feature type="region of interest" description="Disordered" evidence="4">
    <location>
        <begin position="167"/>
        <end position="186"/>
    </location>
</feature>
<evidence type="ECO:0000256" key="3">
    <source>
        <dbReference type="ARBA" id="ARBA00023163"/>
    </source>
</evidence>
<organism evidence="6 7">
    <name type="scientific">Ancylomarina salipaludis</name>
    <dbReference type="NCBI Taxonomy" id="2501299"/>
    <lineage>
        <taxon>Bacteria</taxon>
        <taxon>Pseudomonadati</taxon>
        <taxon>Bacteroidota</taxon>
        <taxon>Bacteroidia</taxon>
        <taxon>Marinilabiliales</taxon>
        <taxon>Marinifilaceae</taxon>
        <taxon>Ancylomarina</taxon>
    </lineage>
</organism>
<evidence type="ECO:0000256" key="2">
    <source>
        <dbReference type="ARBA" id="ARBA00023125"/>
    </source>
</evidence>
<dbReference type="GO" id="GO:0003700">
    <property type="term" value="F:DNA-binding transcription factor activity"/>
    <property type="evidence" value="ECO:0007669"/>
    <property type="project" value="InterPro"/>
</dbReference>
<keyword evidence="3" id="KW-0804">Transcription</keyword>
<comment type="caution">
    <text evidence="6">The sequence shown here is derived from an EMBL/GenBank/DDBJ whole genome shotgun (WGS) entry which is preliminary data.</text>
</comment>